<dbReference type="InterPro" id="IPR006240">
    <property type="entry name" value="CysQ"/>
</dbReference>
<evidence type="ECO:0000256" key="5">
    <source>
        <dbReference type="PIRSR" id="PIRSR600760-2"/>
    </source>
</evidence>
<dbReference type="GO" id="GO:0000103">
    <property type="term" value="P:sulfate assimilation"/>
    <property type="evidence" value="ECO:0007669"/>
    <property type="project" value="TreeGrafter"/>
</dbReference>
<organism evidence="6 7">
    <name type="scientific">Anseongella ginsenosidimutans</name>
    <dbReference type="NCBI Taxonomy" id="496056"/>
    <lineage>
        <taxon>Bacteria</taxon>
        <taxon>Pseudomonadati</taxon>
        <taxon>Bacteroidota</taxon>
        <taxon>Sphingobacteriia</taxon>
        <taxon>Sphingobacteriales</taxon>
        <taxon>Sphingobacteriaceae</taxon>
        <taxon>Anseongella</taxon>
    </lineage>
</organism>
<keyword evidence="4" id="KW-0472">Membrane</keyword>
<dbReference type="FunFam" id="3.40.190.80:FF:000005">
    <property type="entry name" value="3'(2'),5'-bisphosphate nucleotidase CysQ"/>
    <property type="match status" value="1"/>
</dbReference>
<comment type="caution">
    <text evidence="6">The sequence shown here is derived from an EMBL/GenBank/DDBJ whole genome shotgun (WGS) entry which is preliminary data.</text>
</comment>
<feature type="binding site" evidence="5">
    <location>
        <position position="86"/>
    </location>
    <ligand>
        <name>Mg(2+)</name>
        <dbReference type="ChEBI" id="CHEBI:18420"/>
        <label>1</label>
        <note>catalytic</note>
    </ligand>
</feature>
<dbReference type="PROSITE" id="PS00629">
    <property type="entry name" value="IMP_1"/>
    <property type="match status" value="1"/>
</dbReference>
<dbReference type="Proteomes" id="UP000295807">
    <property type="component" value="Unassembled WGS sequence"/>
</dbReference>
<dbReference type="InterPro" id="IPR000760">
    <property type="entry name" value="Inositol_monophosphatase-like"/>
</dbReference>
<sequence length="278" mass="31077">MISNISVAIGAALRAGAEILDVYNSEIAVELKEDRTPLTEADRRAHKVISEKLIITGLPVLSEEGRSIPYDVRHPWESFWMVDPLDGTKEFIKRNGEFTVNIALIDKRVPVLGVIYVPVKKILYYGAWNQGSTKLEGIEPAWPGATDKELTAYVKRKLIKGMQVLPLENERKNYAVVASRSHLSAETEVIIEEKRKQYGEVETVSMGSSLKLCLVAEGSADLYPRLAPTMEWDTAAGHAIARYAGCRVYDAKTGLELEYNKVDLLNPWFIVERPVCLS</sequence>
<dbReference type="EMBL" id="SMAD01000006">
    <property type="protein sequence ID" value="TCS86705.1"/>
    <property type="molecule type" value="Genomic_DNA"/>
</dbReference>
<keyword evidence="4" id="KW-0378">Hydrolase</keyword>
<feature type="binding site" evidence="4">
    <location>
        <position position="63"/>
    </location>
    <ligand>
        <name>Mg(2+)</name>
        <dbReference type="ChEBI" id="CHEBI:18420"/>
        <label>1</label>
    </ligand>
</feature>
<feature type="binding site" evidence="4">
    <location>
        <position position="86"/>
    </location>
    <ligand>
        <name>Mg(2+)</name>
        <dbReference type="ChEBI" id="CHEBI:18420"/>
        <label>2</label>
    </ligand>
</feature>
<keyword evidence="2 4" id="KW-0479">Metal-binding</keyword>
<protein>
    <recommendedName>
        <fullName evidence="4">3'(2'),5'-bisphosphate nucleotidase CysQ</fullName>
        <ecNumber evidence="4">3.1.3.7</ecNumber>
    </recommendedName>
    <alternativeName>
        <fullName evidence="4">3'(2'),5-bisphosphonucleoside 3'(2')-phosphohydrolase</fullName>
    </alternativeName>
    <alternativeName>
        <fullName evidence="4">3'-phosphoadenosine 5'-phosphate phosphatase</fullName>
        <shortName evidence="4">PAP phosphatase</shortName>
    </alternativeName>
</protein>
<dbReference type="AlphaFoldDB" id="A0A4R3KR26"/>
<feature type="binding site" evidence="4">
    <location>
        <begin position="85"/>
        <end position="88"/>
    </location>
    <ligand>
        <name>substrate</name>
    </ligand>
</feature>
<feature type="binding site" evidence="4">
    <location>
        <position position="83"/>
    </location>
    <ligand>
        <name>Mg(2+)</name>
        <dbReference type="ChEBI" id="CHEBI:18420"/>
        <label>1</label>
    </ligand>
</feature>
<evidence type="ECO:0000256" key="4">
    <source>
        <dbReference type="HAMAP-Rule" id="MF_02095"/>
    </source>
</evidence>
<keyword evidence="7" id="KW-1185">Reference proteome</keyword>
<accession>A0A4R3KR26</accession>
<gene>
    <name evidence="4" type="primary">cysQ</name>
    <name evidence="6" type="ORF">EDD80_10614</name>
</gene>
<dbReference type="PANTHER" id="PTHR43028">
    <property type="entry name" value="3'(2'),5'-BISPHOSPHATE NUCLEOTIDASE 1"/>
    <property type="match status" value="1"/>
</dbReference>
<evidence type="ECO:0000313" key="7">
    <source>
        <dbReference type="Proteomes" id="UP000295807"/>
    </source>
</evidence>
<dbReference type="Gene3D" id="3.30.540.10">
    <property type="entry name" value="Fructose-1,6-Bisphosphatase, subunit A, domain 1"/>
    <property type="match status" value="1"/>
</dbReference>
<feature type="binding site" evidence="4">
    <location>
        <position position="83"/>
    </location>
    <ligand>
        <name>Mg(2+)</name>
        <dbReference type="ChEBI" id="CHEBI:18420"/>
        <label>2</label>
    </ligand>
</feature>
<feature type="binding site" evidence="5">
    <location>
        <position position="83"/>
    </location>
    <ligand>
        <name>Mg(2+)</name>
        <dbReference type="ChEBI" id="CHEBI:18420"/>
        <label>1</label>
        <note>catalytic</note>
    </ligand>
</feature>
<feature type="binding site" evidence="4">
    <location>
        <position position="233"/>
    </location>
    <ligand>
        <name>substrate</name>
    </ligand>
</feature>
<dbReference type="Gene3D" id="3.40.190.80">
    <property type="match status" value="1"/>
</dbReference>
<dbReference type="InterPro" id="IPR020583">
    <property type="entry name" value="Inositol_monoP_metal-BS"/>
</dbReference>
<dbReference type="EC" id="3.1.3.7" evidence="4"/>
<comment type="similarity">
    <text evidence="4">Belongs to the inositol monophosphatase superfamily. CysQ family.</text>
</comment>
<feature type="binding site" evidence="5">
    <location>
        <position position="63"/>
    </location>
    <ligand>
        <name>Mg(2+)</name>
        <dbReference type="ChEBI" id="CHEBI:18420"/>
        <label>1</label>
        <note>catalytic</note>
    </ligand>
</feature>
<evidence type="ECO:0000313" key="6">
    <source>
        <dbReference type="EMBL" id="TCS86705.1"/>
    </source>
</evidence>
<dbReference type="PANTHER" id="PTHR43028:SF5">
    <property type="entry name" value="3'(2'),5'-BISPHOSPHATE NUCLEOTIDASE 1"/>
    <property type="match status" value="1"/>
</dbReference>
<evidence type="ECO:0000256" key="3">
    <source>
        <dbReference type="ARBA" id="ARBA00022842"/>
    </source>
</evidence>
<dbReference type="OrthoDB" id="9772456at2"/>
<dbReference type="InterPro" id="IPR050725">
    <property type="entry name" value="CysQ/Inositol_MonoPase"/>
</dbReference>
<dbReference type="Pfam" id="PF00459">
    <property type="entry name" value="Inositol_P"/>
    <property type="match status" value="1"/>
</dbReference>
<dbReference type="GO" id="GO:0008441">
    <property type="term" value="F:3'(2'),5'-bisphosphate nucleotidase activity"/>
    <property type="evidence" value="ECO:0007669"/>
    <property type="project" value="UniProtKB-UniRule"/>
</dbReference>
<evidence type="ECO:0000256" key="1">
    <source>
        <dbReference type="ARBA" id="ARBA00001625"/>
    </source>
</evidence>
<dbReference type="GO" id="GO:0005886">
    <property type="term" value="C:plasma membrane"/>
    <property type="evidence" value="ECO:0007669"/>
    <property type="project" value="UniProtKB-SubCell"/>
</dbReference>
<proteinExistence type="inferred from homology"/>
<feature type="binding site" evidence="5">
    <location>
        <position position="85"/>
    </location>
    <ligand>
        <name>Mg(2+)</name>
        <dbReference type="ChEBI" id="CHEBI:18420"/>
        <label>1</label>
        <note>catalytic</note>
    </ligand>
</feature>
<name>A0A4R3KR26_9SPHI</name>
<comment type="cofactor">
    <cofactor evidence="4 5">
        <name>Mg(2+)</name>
        <dbReference type="ChEBI" id="CHEBI:18420"/>
    </cofactor>
</comment>
<dbReference type="RefSeq" id="WP_132129277.1">
    <property type="nucleotide sequence ID" value="NZ_CP042432.1"/>
</dbReference>
<feature type="binding site" evidence="4">
    <location>
        <position position="63"/>
    </location>
    <ligand>
        <name>substrate</name>
    </ligand>
</feature>
<keyword evidence="3 4" id="KW-0460">Magnesium</keyword>
<reference evidence="6 7" key="1">
    <citation type="submission" date="2019-03" db="EMBL/GenBank/DDBJ databases">
        <title>Genomic Encyclopedia of Type Strains, Phase IV (KMG-IV): sequencing the most valuable type-strain genomes for metagenomic binning, comparative biology and taxonomic classification.</title>
        <authorList>
            <person name="Goeker M."/>
        </authorList>
    </citation>
    <scope>NUCLEOTIDE SEQUENCE [LARGE SCALE GENOMIC DNA]</scope>
    <source>
        <strain evidence="6 7">DSM 21100</strain>
    </source>
</reference>
<evidence type="ECO:0000256" key="2">
    <source>
        <dbReference type="ARBA" id="ARBA00022723"/>
    </source>
</evidence>
<comment type="function">
    <text evidence="4">Converts adenosine-3',5'-bisphosphate (PAP) to AMP.</text>
</comment>
<dbReference type="CDD" id="cd01638">
    <property type="entry name" value="CysQ"/>
    <property type="match status" value="1"/>
</dbReference>
<dbReference type="SUPFAM" id="SSF56655">
    <property type="entry name" value="Carbohydrate phosphatase"/>
    <property type="match status" value="1"/>
</dbReference>
<feature type="binding site" evidence="4">
    <location>
        <position position="85"/>
    </location>
    <ligand>
        <name>Mg(2+)</name>
        <dbReference type="ChEBI" id="CHEBI:18420"/>
        <label>1</label>
    </ligand>
</feature>
<comment type="subcellular location">
    <subcellularLocation>
        <location evidence="4">Cell membrane</location>
        <topology evidence="4">Peripheral membrane protein</topology>
        <orientation evidence="4">Cytoplasmic side</orientation>
    </subcellularLocation>
</comment>
<dbReference type="NCBIfam" id="TIGR01331">
    <property type="entry name" value="bisphos_cysQ"/>
    <property type="match status" value="1"/>
</dbReference>
<dbReference type="GO" id="GO:0000287">
    <property type="term" value="F:magnesium ion binding"/>
    <property type="evidence" value="ECO:0007669"/>
    <property type="project" value="UniProtKB-UniRule"/>
</dbReference>
<keyword evidence="4" id="KW-1003">Cell membrane</keyword>
<dbReference type="HAMAP" id="MF_02095">
    <property type="entry name" value="CysQ"/>
    <property type="match status" value="1"/>
</dbReference>
<feature type="binding site" evidence="4">
    <location>
        <position position="233"/>
    </location>
    <ligand>
        <name>Mg(2+)</name>
        <dbReference type="ChEBI" id="CHEBI:18420"/>
        <label>2</label>
    </ligand>
</feature>
<feature type="binding site" evidence="5">
    <location>
        <position position="233"/>
    </location>
    <ligand>
        <name>Mg(2+)</name>
        <dbReference type="ChEBI" id="CHEBI:18420"/>
        <label>1</label>
        <note>catalytic</note>
    </ligand>
</feature>
<dbReference type="GO" id="GO:0050427">
    <property type="term" value="P:3'-phosphoadenosine 5'-phosphosulfate metabolic process"/>
    <property type="evidence" value="ECO:0007669"/>
    <property type="project" value="TreeGrafter"/>
</dbReference>
<comment type="catalytic activity">
    <reaction evidence="1 4">
        <text>adenosine 3',5'-bisphosphate + H2O = AMP + phosphate</text>
        <dbReference type="Rhea" id="RHEA:10040"/>
        <dbReference type="ChEBI" id="CHEBI:15377"/>
        <dbReference type="ChEBI" id="CHEBI:43474"/>
        <dbReference type="ChEBI" id="CHEBI:58343"/>
        <dbReference type="ChEBI" id="CHEBI:456215"/>
        <dbReference type="EC" id="3.1.3.7"/>
    </reaction>
</comment>